<protein>
    <submittedName>
        <fullName evidence="5">Centromere binding protein B</fullName>
    </submittedName>
</protein>
<keyword evidence="1" id="KW-0238">DNA-binding</keyword>
<dbReference type="PROSITE" id="PS51253">
    <property type="entry name" value="HTH_CENPB"/>
    <property type="match status" value="1"/>
</dbReference>
<dbReference type="STRING" id="1448318.A0A319EWI4"/>
<evidence type="ECO:0000259" key="4">
    <source>
        <dbReference type="PROSITE" id="PS51253"/>
    </source>
</evidence>
<feature type="region of interest" description="Disordered" evidence="3">
    <location>
        <begin position="96"/>
        <end position="153"/>
    </location>
</feature>
<accession>A0A319EWI4</accession>
<dbReference type="InterPro" id="IPR050863">
    <property type="entry name" value="CenT-Element_Derived"/>
</dbReference>
<dbReference type="InterPro" id="IPR006600">
    <property type="entry name" value="HTH_CenpB_DNA-bd_dom"/>
</dbReference>
<feature type="compositionally biased region" description="Low complexity" evidence="3">
    <location>
        <begin position="112"/>
        <end position="143"/>
    </location>
</feature>
<feature type="compositionally biased region" description="Pro residues" evidence="3">
    <location>
        <begin position="97"/>
        <end position="110"/>
    </location>
</feature>
<evidence type="ECO:0000313" key="5">
    <source>
        <dbReference type="EMBL" id="PYI06359.1"/>
    </source>
</evidence>
<feature type="region of interest" description="Disordered" evidence="3">
    <location>
        <begin position="1"/>
        <end position="32"/>
    </location>
</feature>
<feature type="region of interest" description="Disordered" evidence="3">
    <location>
        <begin position="544"/>
        <end position="566"/>
    </location>
</feature>
<feature type="compositionally biased region" description="Basic and acidic residues" evidence="3">
    <location>
        <begin position="546"/>
        <end position="555"/>
    </location>
</feature>
<dbReference type="VEuPathDB" id="FungiDB:BO78DRAFT_315785"/>
<dbReference type="InterPro" id="IPR009057">
    <property type="entry name" value="Homeodomain-like_sf"/>
</dbReference>
<proteinExistence type="predicted"/>
<dbReference type="Gene3D" id="1.10.10.60">
    <property type="entry name" value="Homeodomain-like"/>
    <property type="match status" value="2"/>
</dbReference>
<dbReference type="GO" id="GO:0003677">
    <property type="term" value="F:DNA binding"/>
    <property type="evidence" value="ECO:0007669"/>
    <property type="project" value="UniProtKB-KW"/>
</dbReference>
<dbReference type="InterPro" id="IPR007889">
    <property type="entry name" value="HTH_Psq"/>
</dbReference>
<dbReference type="AlphaFoldDB" id="A0A319EWI4"/>
<dbReference type="Pfam" id="PF04218">
    <property type="entry name" value="CENP-B_N"/>
    <property type="match status" value="1"/>
</dbReference>
<keyword evidence="6" id="KW-1185">Reference proteome</keyword>
<dbReference type="Pfam" id="PF03221">
    <property type="entry name" value="HTH_Tnp_Tc5"/>
    <property type="match status" value="1"/>
</dbReference>
<dbReference type="PANTHER" id="PTHR19303:SF70">
    <property type="entry name" value="HTH CENPB-TYPE DOMAIN-CONTAINING PROTEIN"/>
    <property type="match status" value="1"/>
</dbReference>
<evidence type="ECO:0000256" key="1">
    <source>
        <dbReference type="ARBA" id="ARBA00023125"/>
    </source>
</evidence>
<dbReference type="SMART" id="SM00674">
    <property type="entry name" value="CENPB"/>
    <property type="match status" value="1"/>
</dbReference>
<dbReference type="PANTHER" id="PTHR19303">
    <property type="entry name" value="TRANSPOSON"/>
    <property type="match status" value="1"/>
</dbReference>
<dbReference type="OrthoDB" id="9909311at2759"/>
<feature type="region of interest" description="Disordered" evidence="3">
    <location>
        <begin position="375"/>
        <end position="418"/>
    </location>
</feature>
<feature type="domain" description="HTH CENPB-type" evidence="4">
    <location>
        <begin position="201"/>
        <end position="275"/>
    </location>
</feature>
<feature type="compositionally biased region" description="Basic residues" evidence="3">
    <location>
        <begin position="556"/>
        <end position="566"/>
    </location>
</feature>
<sequence>MDTESNHAQDHDFAPTSWLDMGGFSPSEQSPTMDYQAFGYSVVPLDPSYGVDLPPPYATLPIAMPPPPSSWPSMLSHHGPFPDQGVPAMPILQAPPVIAPAPAPTIPAPPRKSSTSKQSTNKSSTGKSSSGKSSTGKSNGNSTPRRTLTDEDRRRMCLYHEENKTAKQTDIGALFGVERSTVSKVLRQKDKYLNPDDGSRSPIKRAKGRVPDIEKALSNWARNYQKQGYSLNDEMIREKAMFFASTCGSSEGKEKVLSTIWMEKFKRKYNLMGARNRKGSFSLKSESASPTCLSIDSALASAVQSPTLLSPTSPTGFMSPLPLSPVQSNENIRGEFAQSLAEIASDYQHMHTRSSISLDTTCSFSVGLTSPTSPLLTESPFTPTSQSLNSCADGNSTRPRSQTFPLSSSDPSLMSTDESEQLTKAALRQSLSGMALESAEDHRDQKILPALDTSASTIKRNRSNPDFKAKSIYPPLFSKSNTVSPVSSPGSPTQDEARKALELVMSYFKQQPSGLGADDYMTIGKLMERLELAKAQQATLPGGLTRIDEHDDSPHLNKKRSIHSLG</sequence>
<name>A0A319EWI4_ASPSB</name>
<dbReference type="GO" id="GO:0005634">
    <property type="term" value="C:nucleus"/>
    <property type="evidence" value="ECO:0007669"/>
    <property type="project" value="TreeGrafter"/>
</dbReference>
<organism evidence="5 6">
    <name type="scientific">Aspergillus sclerotiicarbonarius (strain CBS 121057 / IBT 28362)</name>
    <dbReference type="NCBI Taxonomy" id="1448318"/>
    <lineage>
        <taxon>Eukaryota</taxon>
        <taxon>Fungi</taxon>
        <taxon>Dikarya</taxon>
        <taxon>Ascomycota</taxon>
        <taxon>Pezizomycotina</taxon>
        <taxon>Eurotiomycetes</taxon>
        <taxon>Eurotiomycetidae</taxon>
        <taxon>Eurotiales</taxon>
        <taxon>Aspergillaceae</taxon>
        <taxon>Aspergillus</taxon>
        <taxon>Aspergillus subgen. Circumdati</taxon>
    </lineage>
</organism>
<gene>
    <name evidence="5" type="ORF">BO78DRAFT_315785</name>
</gene>
<dbReference type="SUPFAM" id="SSF46689">
    <property type="entry name" value="Homeodomain-like"/>
    <property type="match status" value="2"/>
</dbReference>
<feature type="compositionally biased region" description="Polar residues" evidence="3">
    <location>
        <begin position="375"/>
        <end position="416"/>
    </location>
</feature>
<dbReference type="Proteomes" id="UP000248423">
    <property type="component" value="Unassembled WGS sequence"/>
</dbReference>
<evidence type="ECO:0000256" key="3">
    <source>
        <dbReference type="SAM" id="MobiDB-lite"/>
    </source>
</evidence>
<dbReference type="EMBL" id="KZ826350">
    <property type="protein sequence ID" value="PYI06359.1"/>
    <property type="molecule type" value="Genomic_DNA"/>
</dbReference>
<evidence type="ECO:0000313" key="6">
    <source>
        <dbReference type="Proteomes" id="UP000248423"/>
    </source>
</evidence>
<reference evidence="5 6" key="1">
    <citation type="submission" date="2018-02" db="EMBL/GenBank/DDBJ databases">
        <title>The genomes of Aspergillus section Nigri reveals drivers in fungal speciation.</title>
        <authorList>
            <consortium name="DOE Joint Genome Institute"/>
            <person name="Vesth T.C."/>
            <person name="Nybo J."/>
            <person name="Theobald S."/>
            <person name="Brandl J."/>
            <person name="Frisvad J.C."/>
            <person name="Nielsen K.F."/>
            <person name="Lyhne E.K."/>
            <person name="Kogle M.E."/>
            <person name="Kuo A."/>
            <person name="Riley R."/>
            <person name="Clum A."/>
            <person name="Nolan M."/>
            <person name="Lipzen A."/>
            <person name="Salamov A."/>
            <person name="Henrissat B."/>
            <person name="Wiebenga A."/>
            <person name="De vries R.P."/>
            <person name="Grigoriev I.V."/>
            <person name="Mortensen U.H."/>
            <person name="Andersen M.R."/>
            <person name="Baker S.E."/>
        </authorList>
    </citation>
    <scope>NUCLEOTIDE SEQUENCE [LARGE SCALE GENOMIC DNA]</scope>
    <source>
        <strain evidence="5 6">CBS 121057</strain>
    </source>
</reference>
<evidence type="ECO:0000256" key="2">
    <source>
        <dbReference type="ARBA" id="ARBA00023242"/>
    </source>
</evidence>
<keyword evidence="2" id="KW-0539">Nucleus</keyword>
<feature type="compositionally biased region" description="Basic and acidic residues" evidence="3">
    <location>
        <begin position="1"/>
        <end position="13"/>
    </location>
</feature>